<dbReference type="KEGG" id="ljf:FI9785_143"/>
<reference evidence="1 2" key="1">
    <citation type="journal article" date="2009" name="J. Bacteriol.">
        <title>Complete genome sequence of Lactobacillus johnsonii FI9785, a competitive exclusion agent against pathogens in poultry.</title>
        <authorList>
            <person name="Wegmann U."/>
            <person name="Overweg K."/>
            <person name="Horn N."/>
            <person name="Goesmann A."/>
            <person name="Narbad A."/>
            <person name="Gasson M.J."/>
            <person name="Shearman C."/>
        </authorList>
    </citation>
    <scope>NUCLEOTIDE SEQUENCE [LARGE SCALE GENOMIC DNA]</scope>
    <source>
        <strain evidence="1 2">FI9785</strain>
    </source>
</reference>
<dbReference type="Proteomes" id="UP000002627">
    <property type="component" value="Chromosome"/>
</dbReference>
<evidence type="ECO:0000313" key="1">
    <source>
        <dbReference type="EMBL" id="CAX66031.1"/>
    </source>
</evidence>
<gene>
    <name evidence="1" type="ordered locus">FI9785_143</name>
</gene>
<keyword evidence="2" id="KW-1185">Reference proteome</keyword>
<dbReference type="Pfam" id="PF12917">
    <property type="entry name" value="YfbR-like"/>
    <property type="match status" value="1"/>
</dbReference>
<dbReference type="Gene3D" id="1.10.3210.10">
    <property type="entry name" value="Hypothetical protein af1432"/>
    <property type="match status" value="1"/>
</dbReference>
<sequence>MGLNAYIQGFNSLESIDRAPGYFKYQHHSVADHSFRTAELAQMMGDIEEVIGKLFMKRVLTMIILSVLLVISRHRLSMQLHNYVR</sequence>
<dbReference type="EMBL" id="FN298497">
    <property type="protein sequence ID" value="CAX66031.1"/>
    <property type="molecule type" value="Genomic_DNA"/>
</dbReference>
<accession>D0R2X5</accession>
<proteinExistence type="predicted"/>
<dbReference type="SUPFAM" id="SSF109604">
    <property type="entry name" value="HD-domain/PDEase-like"/>
    <property type="match status" value="1"/>
</dbReference>
<organism evidence="1 2">
    <name type="scientific">Lactobacillus johnsonii (strain FI9785)</name>
    <dbReference type="NCBI Taxonomy" id="633699"/>
    <lineage>
        <taxon>Bacteria</taxon>
        <taxon>Bacillati</taxon>
        <taxon>Bacillota</taxon>
        <taxon>Bacilli</taxon>
        <taxon>Lactobacillales</taxon>
        <taxon>Lactobacillaceae</taxon>
        <taxon>Lactobacillus</taxon>
    </lineage>
</organism>
<evidence type="ECO:0000313" key="2">
    <source>
        <dbReference type="Proteomes" id="UP000002627"/>
    </source>
</evidence>
<protein>
    <submittedName>
        <fullName evidence="1">Uncharacterized protein</fullName>
    </submittedName>
</protein>
<dbReference type="HOGENOM" id="CLU_2508559_0_0_9"/>
<name>D0R2X5_LACJF</name>
<dbReference type="AlphaFoldDB" id="D0R2X5"/>